<dbReference type="Gene3D" id="3.40.710.10">
    <property type="entry name" value="DD-peptidase/beta-lactamase superfamily"/>
    <property type="match status" value="1"/>
</dbReference>
<feature type="signal peptide" evidence="4">
    <location>
        <begin position="1"/>
        <end position="22"/>
    </location>
</feature>
<proteinExistence type="inferred from homology"/>
<dbReference type="GO" id="GO:0008800">
    <property type="term" value="F:beta-lactamase activity"/>
    <property type="evidence" value="ECO:0007669"/>
    <property type="project" value="UniProtKB-EC"/>
</dbReference>
<keyword evidence="4" id="KW-0732">Signal</keyword>
<evidence type="ECO:0000256" key="2">
    <source>
        <dbReference type="ARBA" id="ARBA00009009"/>
    </source>
</evidence>
<dbReference type="Pfam" id="PF13354">
    <property type="entry name" value="Beta-lactamase2"/>
    <property type="match status" value="1"/>
</dbReference>
<evidence type="ECO:0000256" key="1">
    <source>
        <dbReference type="ARBA" id="ARBA00001526"/>
    </source>
</evidence>
<dbReference type="RefSeq" id="WP_080025160.1">
    <property type="nucleotide sequence ID" value="NZ_CAUCIF010000023.1"/>
</dbReference>
<feature type="chain" id="PRO_5013115485" description="beta-lactamase" evidence="4">
    <location>
        <begin position="23"/>
        <end position="294"/>
    </location>
</feature>
<sequence>MLSRRLFTTSACLTLLAGCASAKTDHRSASLQAHCQALEAKAQGRLGVSIVDTATGQQWGWREDERFMMLSSFKLLASALVLHRVDQGQESLQRRMAYPRSALIPWSPITEKHADGPGLTLGELCAATITTSDNTAGNLILESYGGPAALTAYARQLGDAVTRLDRNEPTLNRPSSDGLLDTTSPRAMAQTMHKLLVGGALSTASRQQLRQWLLANTTGGKRLKAGVPASWQVGDKTGTNATDANDIGFLIPPQGAPWIVTAYLAGSSAEGAVKDACLADVAAWVAQQVAAQGA</sequence>
<accession>A0A1V0BC14</accession>
<comment type="similarity">
    <text evidence="2">Belongs to the class-A beta-lactamase family.</text>
</comment>
<dbReference type="Proteomes" id="UP000242792">
    <property type="component" value="Chromosome"/>
</dbReference>
<dbReference type="PANTHER" id="PTHR35333:SF3">
    <property type="entry name" value="BETA-LACTAMASE-TYPE TRANSPEPTIDASE FOLD CONTAINING PROTEIN"/>
    <property type="match status" value="1"/>
</dbReference>
<dbReference type="InterPro" id="IPR012338">
    <property type="entry name" value="Beta-lactam/transpept-like"/>
</dbReference>
<evidence type="ECO:0000259" key="5">
    <source>
        <dbReference type="Pfam" id="PF13354"/>
    </source>
</evidence>
<dbReference type="PRINTS" id="PR00118">
    <property type="entry name" value="BLACTAMASEA"/>
</dbReference>
<comment type="catalytic activity">
    <reaction evidence="1">
        <text>a beta-lactam + H2O = a substituted beta-amino acid</text>
        <dbReference type="Rhea" id="RHEA:20401"/>
        <dbReference type="ChEBI" id="CHEBI:15377"/>
        <dbReference type="ChEBI" id="CHEBI:35627"/>
        <dbReference type="ChEBI" id="CHEBI:140347"/>
        <dbReference type="EC" id="3.5.2.6"/>
    </reaction>
</comment>
<dbReference type="InterPro" id="IPR000871">
    <property type="entry name" value="Beta-lactam_class-A"/>
</dbReference>
<gene>
    <name evidence="6" type="ORF">B5M06_03550</name>
</gene>
<dbReference type="EMBL" id="CP020121">
    <property type="protein sequence ID" value="AQZ97479.1"/>
    <property type="molecule type" value="Genomic_DNA"/>
</dbReference>
<evidence type="ECO:0000313" key="6">
    <source>
        <dbReference type="EMBL" id="AQZ97479.1"/>
    </source>
</evidence>
<feature type="domain" description="Beta-lactamase class A catalytic" evidence="5">
    <location>
        <begin position="47"/>
        <end position="263"/>
    </location>
</feature>
<dbReference type="KEGG" id="cke:B5M06_03550"/>
<dbReference type="NCBIfam" id="NF033103">
    <property type="entry name" value="bla_class_A"/>
    <property type="match status" value="1"/>
</dbReference>
<dbReference type="OrthoDB" id="9784149at2"/>
<dbReference type="AlphaFoldDB" id="A0A1V0BC14"/>
<evidence type="ECO:0000256" key="3">
    <source>
        <dbReference type="ARBA" id="ARBA00012865"/>
    </source>
</evidence>
<reference evidence="6 7" key="1">
    <citation type="submission" date="2017-03" db="EMBL/GenBank/DDBJ databases">
        <title>Rapid Whole Genome Sequencing of Comamonas kerstersii Causing Continuous ambulatory Peritoneal Dialysis-Associated Peritonitis.</title>
        <authorList>
            <person name="Zheng B."/>
        </authorList>
    </citation>
    <scope>NUCLEOTIDE SEQUENCE [LARGE SCALE GENOMIC DNA]</scope>
    <source>
        <strain evidence="6 7">8943</strain>
    </source>
</reference>
<evidence type="ECO:0000256" key="4">
    <source>
        <dbReference type="SAM" id="SignalP"/>
    </source>
</evidence>
<protein>
    <recommendedName>
        <fullName evidence="3">beta-lactamase</fullName>
        <ecNumber evidence="3">3.5.2.6</ecNumber>
    </recommendedName>
</protein>
<evidence type="ECO:0000313" key="7">
    <source>
        <dbReference type="Proteomes" id="UP000242792"/>
    </source>
</evidence>
<name>A0A1V0BC14_9BURK</name>
<dbReference type="GO" id="GO:0030655">
    <property type="term" value="P:beta-lactam antibiotic catabolic process"/>
    <property type="evidence" value="ECO:0007669"/>
    <property type="project" value="InterPro"/>
</dbReference>
<dbReference type="GO" id="GO:0046677">
    <property type="term" value="P:response to antibiotic"/>
    <property type="evidence" value="ECO:0007669"/>
    <property type="project" value="InterPro"/>
</dbReference>
<dbReference type="SUPFAM" id="SSF56601">
    <property type="entry name" value="beta-lactamase/transpeptidase-like"/>
    <property type="match status" value="1"/>
</dbReference>
<organism evidence="6 7">
    <name type="scientific">Comamonas kerstersii</name>
    <dbReference type="NCBI Taxonomy" id="225992"/>
    <lineage>
        <taxon>Bacteria</taxon>
        <taxon>Pseudomonadati</taxon>
        <taxon>Pseudomonadota</taxon>
        <taxon>Betaproteobacteria</taxon>
        <taxon>Burkholderiales</taxon>
        <taxon>Comamonadaceae</taxon>
        <taxon>Comamonas</taxon>
    </lineage>
</organism>
<dbReference type="PROSITE" id="PS51257">
    <property type="entry name" value="PROKAR_LIPOPROTEIN"/>
    <property type="match status" value="1"/>
</dbReference>
<dbReference type="GeneID" id="83038392"/>
<dbReference type="EC" id="3.5.2.6" evidence="3"/>
<dbReference type="InterPro" id="IPR045155">
    <property type="entry name" value="Beta-lactam_cat"/>
</dbReference>
<dbReference type="PANTHER" id="PTHR35333">
    <property type="entry name" value="BETA-LACTAMASE"/>
    <property type="match status" value="1"/>
</dbReference>